<accession>A0A834W1I4</accession>
<proteinExistence type="inferred from homology"/>
<dbReference type="InterPro" id="IPR044791">
    <property type="entry name" value="Beta-glucanase/XTH"/>
</dbReference>
<dbReference type="GO" id="GO:0004553">
    <property type="term" value="F:hydrolase activity, hydrolyzing O-glycosyl compounds"/>
    <property type="evidence" value="ECO:0007669"/>
    <property type="project" value="InterPro"/>
</dbReference>
<gene>
    <name evidence="11" type="ORF">G2W53_037801</name>
</gene>
<keyword evidence="9" id="KW-0961">Cell wall biogenesis/degradation</keyword>
<dbReference type="GO" id="GO:0071555">
    <property type="term" value="P:cell wall organization"/>
    <property type="evidence" value="ECO:0007669"/>
    <property type="project" value="UniProtKB-KW"/>
</dbReference>
<comment type="caution">
    <text evidence="11">The sequence shown here is derived from an EMBL/GenBank/DDBJ whole genome shotgun (WGS) entry which is preliminary data.</text>
</comment>
<dbReference type="EMBL" id="JAAIUW010000012">
    <property type="protein sequence ID" value="KAF7805640.1"/>
    <property type="molecule type" value="Genomic_DNA"/>
</dbReference>
<dbReference type="EC" id="2.4.1.207" evidence="9"/>
<feature type="active site" description="Proton donor" evidence="8">
    <location>
        <position position="110"/>
    </location>
</feature>
<sequence length="287" mass="32697">MSPLMIFYLLLFSLMLSPSNAQGGPPSPGYYPSSNISPLSFDQGFRNLWGPHHQRLDQGSLTIWLDSNSGSGFKSLQSYQSGYFGAAIKLQPGYTAGLSNNQDHPGNHDEIDIEFLGTTLDKPYVLQTNVYIRGSGDGNIIGREMRFHLWFDPTQDFHNYAILWKPNEIIFLVDDVPIRRYPRKSDATYPTRPMYVYGSIWDASDWATEEGKYKADYKYQPFIGRYKNFKLKGCTTSVACQPPSASPSGFDSLSPQQYGTMQWVQNNYLVYNYCHDPRRDHTLTPEC</sequence>
<keyword evidence="2 9" id="KW-0052">Apoplast</keyword>
<dbReference type="Proteomes" id="UP000634136">
    <property type="component" value="Unassembled WGS sequence"/>
</dbReference>
<dbReference type="Pfam" id="PF06955">
    <property type="entry name" value="XET_C"/>
    <property type="match status" value="1"/>
</dbReference>
<organism evidence="11 12">
    <name type="scientific">Senna tora</name>
    <dbReference type="NCBI Taxonomy" id="362788"/>
    <lineage>
        <taxon>Eukaryota</taxon>
        <taxon>Viridiplantae</taxon>
        <taxon>Streptophyta</taxon>
        <taxon>Embryophyta</taxon>
        <taxon>Tracheophyta</taxon>
        <taxon>Spermatophyta</taxon>
        <taxon>Magnoliopsida</taxon>
        <taxon>eudicotyledons</taxon>
        <taxon>Gunneridae</taxon>
        <taxon>Pentapetalae</taxon>
        <taxon>rosids</taxon>
        <taxon>fabids</taxon>
        <taxon>Fabales</taxon>
        <taxon>Fabaceae</taxon>
        <taxon>Caesalpinioideae</taxon>
        <taxon>Cassia clade</taxon>
        <taxon>Senna</taxon>
    </lineage>
</organism>
<evidence type="ECO:0000259" key="10">
    <source>
        <dbReference type="PROSITE" id="PS51762"/>
    </source>
</evidence>
<keyword evidence="9" id="KW-0732">Signal</keyword>
<comment type="PTM">
    <text evidence="9">Contains at least one intrachain disulfide bond essential for its enzymatic activity.</text>
</comment>
<dbReference type="PROSITE" id="PS51762">
    <property type="entry name" value="GH16_2"/>
    <property type="match status" value="1"/>
</dbReference>
<feature type="signal peptide" evidence="9">
    <location>
        <begin position="1"/>
        <end position="21"/>
    </location>
</feature>
<evidence type="ECO:0000256" key="3">
    <source>
        <dbReference type="ARBA" id="ARBA00022525"/>
    </source>
</evidence>
<keyword evidence="7 9" id="KW-0326">Glycosidase</keyword>
<reference evidence="11" key="1">
    <citation type="submission" date="2020-09" db="EMBL/GenBank/DDBJ databases">
        <title>Genome-Enabled Discovery of Anthraquinone Biosynthesis in Senna tora.</title>
        <authorList>
            <person name="Kang S.-H."/>
            <person name="Pandey R.P."/>
            <person name="Lee C.-M."/>
            <person name="Sim J.-S."/>
            <person name="Jeong J.-T."/>
            <person name="Choi B.-S."/>
            <person name="Jung M."/>
            <person name="Ginzburg D."/>
            <person name="Zhao K."/>
            <person name="Won S.Y."/>
            <person name="Oh T.-J."/>
            <person name="Yu Y."/>
            <person name="Kim N.-H."/>
            <person name="Lee O.R."/>
            <person name="Lee T.-H."/>
            <person name="Bashyal P."/>
            <person name="Kim T.-S."/>
            <person name="Lee W.-H."/>
            <person name="Kawkins C."/>
            <person name="Kim C.-K."/>
            <person name="Kim J.S."/>
            <person name="Ahn B.O."/>
            <person name="Rhee S.Y."/>
            <person name="Sohng J.K."/>
        </authorList>
    </citation>
    <scope>NUCLEOTIDE SEQUENCE</scope>
    <source>
        <tissue evidence="11">Leaf</tissue>
    </source>
</reference>
<dbReference type="OrthoDB" id="4781at2759"/>
<evidence type="ECO:0000256" key="6">
    <source>
        <dbReference type="ARBA" id="ARBA00023157"/>
    </source>
</evidence>
<keyword evidence="5 9" id="KW-0378">Hydrolase</keyword>
<evidence type="ECO:0000256" key="5">
    <source>
        <dbReference type="ARBA" id="ARBA00022801"/>
    </source>
</evidence>
<dbReference type="PANTHER" id="PTHR31062">
    <property type="entry name" value="XYLOGLUCAN ENDOTRANSGLUCOSYLASE/HYDROLASE PROTEIN 8-RELATED"/>
    <property type="match status" value="1"/>
</dbReference>
<keyword evidence="12" id="KW-1185">Reference proteome</keyword>
<feature type="domain" description="GH16" evidence="10">
    <location>
        <begin position="20"/>
        <end position="226"/>
    </location>
</feature>
<dbReference type="Pfam" id="PF00722">
    <property type="entry name" value="Glyco_hydro_16"/>
    <property type="match status" value="1"/>
</dbReference>
<evidence type="ECO:0000256" key="4">
    <source>
        <dbReference type="ARBA" id="ARBA00022679"/>
    </source>
</evidence>
<comment type="function">
    <text evidence="9">Catalyzes xyloglucan endohydrolysis (XEH) and/or endotransglycosylation (XET). Cleaves and religates xyloglucan polymers, an essential constituent of the primary cell wall, and thereby participates in cell wall construction of growing tissues.</text>
</comment>
<evidence type="ECO:0000256" key="8">
    <source>
        <dbReference type="PIRSR" id="PIRSR005604-1"/>
    </source>
</evidence>
<keyword evidence="3 9" id="KW-0964">Secreted</keyword>
<dbReference type="PIRSF" id="PIRSF005604">
    <property type="entry name" value="XET"/>
    <property type="match status" value="1"/>
</dbReference>
<keyword evidence="6" id="KW-1015">Disulfide bond</keyword>
<dbReference type="InterPro" id="IPR016455">
    <property type="entry name" value="XTH"/>
</dbReference>
<dbReference type="GO" id="GO:0010411">
    <property type="term" value="P:xyloglucan metabolic process"/>
    <property type="evidence" value="ECO:0007669"/>
    <property type="project" value="InterPro"/>
</dbReference>
<dbReference type="InterPro" id="IPR010713">
    <property type="entry name" value="XET_C"/>
</dbReference>
<comment type="subcellular location">
    <subcellularLocation>
        <location evidence="9">Secreted</location>
        <location evidence="9">Cell wall</location>
    </subcellularLocation>
    <subcellularLocation>
        <location evidence="9">Secreted</location>
        <location evidence="9">Extracellular space</location>
        <location evidence="9">Apoplast</location>
    </subcellularLocation>
</comment>
<evidence type="ECO:0000313" key="11">
    <source>
        <dbReference type="EMBL" id="KAF7805640.1"/>
    </source>
</evidence>
<evidence type="ECO:0000256" key="1">
    <source>
        <dbReference type="ARBA" id="ARBA00022512"/>
    </source>
</evidence>
<keyword evidence="1 9" id="KW-0134">Cell wall</keyword>
<keyword evidence="4 9" id="KW-0808">Transferase</keyword>
<dbReference type="InterPro" id="IPR000757">
    <property type="entry name" value="Beta-glucanase-like"/>
</dbReference>
<evidence type="ECO:0000313" key="12">
    <source>
        <dbReference type="Proteomes" id="UP000634136"/>
    </source>
</evidence>
<feature type="active site" description="Proton donor" evidence="8">
    <location>
        <position position="114"/>
    </location>
</feature>
<dbReference type="GO" id="GO:0048046">
    <property type="term" value="C:apoplast"/>
    <property type="evidence" value="ECO:0007669"/>
    <property type="project" value="UniProtKB-SubCell"/>
</dbReference>
<dbReference type="GO" id="GO:0042546">
    <property type="term" value="P:cell wall biogenesis"/>
    <property type="evidence" value="ECO:0007669"/>
    <property type="project" value="InterPro"/>
</dbReference>
<dbReference type="Gene3D" id="2.60.120.200">
    <property type="match status" value="1"/>
</dbReference>
<comment type="similarity">
    <text evidence="9">Belongs to the glycosyl hydrolase 16 family.</text>
</comment>
<dbReference type="InterPro" id="IPR013320">
    <property type="entry name" value="ConA-like_dom_sf"/>
</dbReference>
<dbReference type="AlphaFoldDB" id="A0A834W1I4"/>
<feature type="chain" id="PRO_5033094287" description="Xyloglucan endotransglucosylase/hydrolase" evidence="9">
    <location>
        <begin position="22"/>
        <end position="287"/>
    </location>
</feature>
<dbReference type="GO" id="GO:0016762">
    <property type="term" value="F:xyloglucan:xyloglucosyl transferase activity"/>
    <property type="evidence" value="ECO:0007669"/>
    <property type="project" value="UniProtKB-EC"/>
</dbReference>
<name>A0A834W1I4_9FABA</name>
<evidence type="ECO:0000256" key="2">
    <source>
        <dbReference type="ARBA" id="ARBA00022523"/>
    </source>
</evidence>
<protein>
    <recommendedName>
        <fullName evidence="9">Xyloglucan endotransglucosylase/hydrolase</fullName>
        <ecNumber evidence="9">2.4.1.207</ecNumber>
    </recommendedName>
</protein>
<evidence type="ECO:0000256" key="7">
    <source>
        <dbReference type="ARBA" id="ARBA00023295"/>
    </source>
</evidence>
<dbReference type="SUPFAM" id="SSF49899">
    <property type="entry name" value="Concanavalin A-like lectins/glucanases"/>
    <property type="match status" value="1"/>
</dbReference>
<evidence type="ECO:0000256" key="9">
    <source>
        <dbReference type="RuleBase" id="RU361120"/>
    </source>
</evidence>